<evidence type="ECO:0000256" key="3">
    <source>
        <dbReference type="ARBA" id="ARBA00022692"/>
    </source>
</evidence>
<dbReference type="STRING" id="3088.A0A383W2B3"/>
<dbReference type="PANTHER" id="PTHR28525:SF1">
    <property type="entry name" value="REACTIVE OXYGEN SPECIES MODULATOR 1"/>
    <property type="match status" value="1"/>
</dbReference>
<dbReference type="Pfam" id="PF10247">
    <property type="entry name" value="Romo1"/>
    <property type="match status" value="1"/>
</dbReference>
<reference evidence="6 7" key="1">
    <citation type="submission" date="2016-10" db="EMBL/GenBank/DDBJ databases">
        <authorList>
            <person name="Cai Z."/>
        </authorList>
    </citation>
    <scope>NUCLEOTIDE SEQUENCE [LARGE SCALE GENOMIC DNA]</scope>
</reference>
<evidence type="ECO:0000256" key="1">
    <source>
        <dbReference type="ARBA" id="ARBA00004370"/>
    </source>
</evidence>
<evidence type="ECO:0000256" key="4">
    <source>
        <dbReference type="ARBA" id="ARBA00022989"/>
    </source>
</evidence>
<dbReference type="GO" id="GO:0005744">
    <property type="term" value="C:TIM23 mitochondrial import inner membrane translocase complex"/>
    <property type="evidence" value="ECO:0007669"/>
    <property type="project" value="TreeGrafter"/>
</dbReference>
<evidence type="ECO:0000256" key="5">
    <source>
        <dbReference type="ARBA" id="ARBA00023136"/>
    </source>
</evidence>
<comment type="similarity">
    <text evidence="2">Belongs to the MGR2 family.</text>
</comment>
<dbReference type="PANTHER" id="PTHR28525">
    <property type="entry name" value="REACTIVE OXYGEN SPECIES MODULATOR 1"/>
    <property type="match status" value="1"/>
</dbReference>
<keyword evidence="7" id="KW-1185">Reference proteome</keyword>
<dbReference type="Proteomes" id="UP000256970">
    <property type="component" value="Unassembled WGS sequence"/>
</dbReference>
<dbReference type="AlphaFoldDB" id="A0A383W2B3"/>
<name>A0A383W2B3_TETOB</name>
<protein>
    <submittedName>
        <fullName evidence="6">Uncharacterized protein</fullName>
    </submittedName>
</protein>
<accession>A0A383W2B3</accession>
<sequence length="71" mass="7427">MSNDCATRVMWGFGVGSALGASIGAMYGTYGAFKHRVPGLFKIRFVGQSTVQTGLAFGVFLAAGSFLQCGR</sequence>
<evidence type="ECO:0000313" key="6">
    <source>
        <dbReference type="EMBL" id="SZX71787.1"/>
    </source>
</evidence>
<dbReference type="SMART" id="SM01378">
    <property type="entry name" value="Romo1"/>
    <property type="match status" value="1"/>
</dbReference>
<dbReference type="GO" id="GO:0045039">
    <property type="term" value="P:protein insertion into mitochondrial inner membrane"/>
    <property type="evidence" value="ECO:0007669"/>
    <property type="project" value="TreeGrafter"/>
</dbReference>
<evidence type="ECO:0000256" key="2">
    <source>
        <dbReference type="ARBA" id="ARBA00007839"/>
    </source>
</evidence>
<dbReference type="OrthoDB" id="2014662at2759"/>
<proteinExistence type="inferred from homology"/>
<dbReference type="InterPro" id="IPR018450">
    <property type="entry name" value="Romo1/Mgr2"/>
</dbReference>
<dbReference type="GO" id="GO:0030150">
    <property type="term" value="P:protein import into mitochondrial matrix"/>
    <property type="evidence" value="ECO:0007669"/>
    <property type="project" value="TreeGrafter"/>
</dbReference>
<dbReference type="EMBL" id="FNXT01001078">
    <property type="protein sequence ID" value="SZX71787.1"/>
    <property type="molecule type" value="Genomic_DNA"/>
</dbReference>
<evidence type="ECO:0000313" key="7">
    <source>
        <dbReference type="Proteomes" id="UP000256970"/>
    </source>
</evidence>
<keyword evidence="4" id="KW-1133">Transmembrane helix</keyword>
<organism evidence="6 7">
    <name type="scientific">Tetradesmus obliquus</name>
    <name type="common">Green alga</name>
    <name type="synonym">Acutodesmus obliquus</name>
    <dbReference type="NCBI Taxonomy" id="3088"/>
    <lineage>
        <taxon>Eukaryota</taxon>
        <taxon>Viridiplantae</taxon>
        <taxon>Chlorophyta</taxon>
        <taxon>core chlorophytes</taxon>
        <taxon>Chlorophyceae</taxon>
        <taxon>CS clade</taxon>
        <taxon>Sphaeropleales</taxon>
        <taxon>Scenedesmaceae</taxon>
        <taxon>Tetradesmus</taxon>
    </lineage>
</organism>
<comment type="subcellular location">
    <subcellularLocation>
        <location evidence="1">Membrane</location>
    </subcellularLocation>
</comment>
<keyword evidence="5" id="KW-0472">Membrane</keyword>
<gene>
    <name evidence="6" type="ORF">BQ4739_LOCUS11901</name>
</gene>
<keyword evidence="3" id="KW-0812">Transmembrane</keyword>